<dbReference type="GO" id="GO:0005783">
    <property type="term" value="C:endoplasmic reticulum"/>
    <property type="evidence" value="ECO:0007669"/>
    <property type="project" value="TreeGrafter"/>
</dbReference>
<dbReference type="PANTHER" id="PTHR44169:SF6">
    <property type="entry name" value="NADPH-DEPENDENT 1-ACYLDIHYDROXYACETONE PHOSPHATE REDUCTASE"/>
    <property type="match status" value="1"/>
</dbReference>
<dbReference type="Pfam" id="PF00106">
    <property type="entry name" value="adh_short"/>
    <property type="match status" value="1"/>
</dbReference>
<sequence length="279" mass="30115">MTTQRLPVVFITGCSDGGIGSGLVKEFLSREHLVYASTRSLASMSTLAHENLRKLAVDVTDTASVDAAVRKIYEEDGEEIDIVVANAGITCIDPLLDVTLERSQLVMDTNLFGAVRVVNAVAPRMAKRGRGLIVTIGSIVGELGTPFSGLYNTSKAALHAYTETLSVELRPLGVNVMLVSPGSVRSNIINNQKKTFALNPSSIYKDFAPQIERRLNSSQGPDSMPTADFCRAVVDAALAPAPPPYISLGGTVRLFNFLKWLNRQRALGMIYNSMMKVPA</sequence>
<comment type="similarity">
    <text evidence="1 4">Belongs to the short-chain dehydrogenases/reductases (SDR) family.</text>
</comment>
<dbReference type="InterPro" id="IPR020904">
    <property type="entry name" value="Sc_DH/Rdtase_CS"/>
</dbReference>
<keyword evidence="3" id="KW-0560">Oxidoreductase</keyword>
<dbReference type="PRINTS" id="PR00080">
    <property type="entry name" value="SDRFAMILY"/>
</dbReference>
<keyword evidence="6" id="KW-1185">Reference proteome</keyword>
<evidence type="ECO:0000256" key="4">
    <source>
        <dbReference type="RuleBase" id="RU000363"/>
    </source>
</evidence>
<reference evidence="5" key="1">
    <citation type="submission" date="2020-11" db="EMBL/GenBank/DDBJ databases">
        <authorList>
            <consortium name="DOE Joint Genome Institute"/>
            <person name="Ahrendt S."/>
            <person name="Riley R."/>
            <person name="Andreopoulos W."/>
            <person name="Labutti K."/>
            <person name="Pangilinan J."/>
            <person name="Ruiz-Duenas F.J."/>
            <person name="Barrasa J.M."/>
            <person name="Sanchez-Garcia M."/>
            <person name="Camarero S."/>
            <person name="Miyauchi S."/>
            <person name="Serrano A."/>
            <person name="Linde D."/>
            <person name="Babiker R."/>
            <person name="Drula E."/>
            <person name="Ayuso-Fernandez I."/>
            <person name="Pacheco R."/>
            <person name="Padilla G."/>
            <person name="Ferreira P."/>
            <person name="Barriuso J."/>
            <person name="Kellner H."/>
            <person name="Castanera R."/>
            <person name="Alfaro M."/>
            <person name="Ramirez L."/>
            <person name="Pisabarro A.G."/>
            <person name="Kuo A."/>
            <person name="Tritt A."/>
            <person name="Lipzen A."/>
            <person name="He G."/>
            <person name="Yan M."/>
            <person name="Ng V."/>
            <person name="Cullen D."/>
            <person name="Martin F."/>
            <person name="Rosso M.-N."/>
            <person name="Henrissat B."/>
            <person name="Hibbett D."/>
            <person name="Martinez A.T."/>
            <person name="Grigoriev I.V."/>
        </authorList>
    </citation>
    <scope>NUCLEOTIDE SEQUENCE</scope>
    <source>
        <strain evidence="5">CIRM-BRFM 674</strain>
    </source>
</reference>
<dbReference type="PROSITE" id="PS00061">
    <property type="entry name" value="ADH_SHORT"/>
    <property type="match status" value="1"/>
</dbReference>
<proteinExistence type="inferred from homology"/>
<dbReference type="SUPFAM" id="SSF51735">
    <property type="entry name" value="NAD(P)-binding Rossmann-fold domains"/>
    <property type="match status" value="1"/>
</dbReference>
<comment type="caution">
    <text evidence="5">The sequence shown here is derived from an EMBL/GenBank/DDBJ whole genome shotgun (WGS) entry which is preliminary data.</text>
</comment>
<name>A0A9P6D335_9AGAR</name>
<dbReference type="AlphaFoldDB" id="A0A9P6D335"/>
<dbReference type="EMBL" id="MU155181">
    <property type="protein sequence ID" value="KAF9481268.1"/>
    <property type="molecule type" value="Genomic_DNA"/>
</dbReference>
<evidence type="ECO:0000256" key="3">
    <source>
        <dbReference type="ARBA" id="ARBA00023002"/>
    </source>
</evidence>
<evidence type="ECO:0000256" key="1">
    <source>
        <dbReference type="ARBA" id="ARBA00006484"/>
    </source>
</evidence>
<dbReference type="GO" id="GO:0016491">
    <property type="term" value="F:oxidoreductase activity"/>
    <property type="evidence" value="ECO:0007669"/>
    <property type="project" value="UniProtKB-KW"/>
</dbReference>
<dbReference type="CDD" id="cd05374">
    <property type="entry name" value="17beta-HSD-like_SDR_c"/>
    <property type="match status" value="1"/>
</dbReference>
<evidence type="ECO:0000313" key="5">
    <source>
        <dbReference type="EMBL" id="KAF9481268.1"/>
    </source>
</evidence>
<gene>
    <name evidence="5" type="ORF">BDN70DRAFT_919964</name>
</gene>
<accession>A0A9P6D335</accession>
<evidence type="ECO:0000313" key="6">
    <source>
        <dbReference type="Proteomes" id="UP000807469"/>
    </source>
</evidence>
<evidence type="ECO:0000256" key="2">
    <source>
        <dbReference type="ARBA" id="ARBA00022857"/>
    </source>
</evidence>
<dbReference type="OrthoDB" id="2102561at2759"/>
<keyword evidence="2" id="KW-0521">NADP</keyword>
<organism evidence="5 6">
    <name type="scientific">Pholiota conissans</name>
    <dbReference type="NCBI Taxonomy" id="109636"/>
    <lineage>
        <taxon>Eukaryota</taxon>
        <taxon>Fungi</taxon>
        <taxon>Dikarya</taxon>
        <taxon>Basidiomycota</taxon>
        <taxon>Agaricomycotina</taxon>
        <taxon>Agaricomycetes</taxon>
        <taxon>Agaricomycetidae</taxon>
        <taxon>Agaricales</taxon>
        <taxon>Agaricineae</taxon>
        <taxon>Strophariaceae</taxon>
        <taxon>Pholiota</taxon>
    </lineage>
</organism>
<dbReference type="Gene3D" id="3.40.50.720">
    <property type="entry name" value="NAD(P)-binding Rossmann-like Domain"/>
    <property type="match status" value="1"/>
</dbReference>
<dbReference type="Proteomes" id="UP000807469">
    <property type="component" value="Unassembled WGS sequence"/>
</dbReference>
<dbReference type="PRINTS" id="PR00081">
    <property type="entry name" value="GDHRDH"/>
</dbReference>
<dbReference type="PANTHER" id="PTHR44169">
    <property type="entry name" value="NADPH-DEPENDENT 1-ACYLDIHYDROXYACETONE PHOSPHATE REDUCTASE"/>
    <property type="match status" value="1"/>
</dbReference>
<dbReference type="InterPro" id="IPR036291">
    <property type="entry name" value="NAD(P)-bd_dom_sf"/>
</dbReference>
<dbReference type="InterPro" id="IPR002347">
    <property type="entry name" value="SDR_fam"/>
</dbReference>
<protein>
    <submittedName>
        <fullName evidence="5">NAD-binding protein</fullName>
    </submittedName>
</protein>